<name>A0ABY4YFU4_9MICO</name>
<evidence type="ECO:0000256" key="1">
    <source>
        <dbReference type="SAM" id="MobiDB-lite"/>
    </source>
</evidence>
<evidence type="ECO:0000313" key="4">
    <source>
        <dbReference type="Proteomes" id="UP001056535"/>
    </source>
</evidence>
<sequence>MSSLAILLIAVGLADLVAARGWRTPQTGRLVGAWAGLASIAVLAALSGLGGWGDLALLVVAGLTTASWVILTERAERTDRGQGLALSALAGGAGLVVLLSGWSTPVAGAVARWLDWTAIDRLDSLDPTRLLLLAGLFLTQLSTGNLVVRLVLAHTGALNPHGGPQASDRLRGGRLLGPMERVFILGLGLAGQVTAASIVIAAKGLIRWPELQKATRDSERLERDTERRERASERRERDTERRDGAGPTGDSIPRPVASIDQVTEYFLIGSFVSWLLALSALVVAHLS</sequence>
<dbReference type="EMBL" id="CP099490">
    <property type="protein sequence ID" value="USQ75396.1"/>
    <property type="molecule type" value="Genomic_DNA"/>
</dbReference>
<keyword evidence="2" id="KW-1133">Transmembrane helix</keyword>
<evidence type="ECO:0000256" key="2">
    <source>
        <dbReference type="SAM" id="Phobius"/>
    </source>
</evidence>
<reference evidence="3" key="1">
    <citation type="submission" date="2022-06" db="EMBL/GenBank/DDBJ databases">
        <title>Ornithinimicrobium JY.X270.</title>
        <authorList>
            <person name="Huang Y."/>
        </authorList>
    </citation>
    <scope>NUCLEOTIDE SEQUENCE</scope>
    <source>
        <strain evidence="3">JY.X270</strain>
    </source>
</reference>
<dbReference type="Proteomes" id="UP001056535">
    <property type="component" value="Chromosome"/>
</dbReference>
<gene>
    <name evidence="3" type="ORF">NF557_12285</name>
</gene>
<feature type="region of interest" description="Disordered" evidence="1">
    <location>
        <begin position="216"/>
        <end position="255"/>
    </location>
</feature>
<evidence type="ECO:0000313" key="3">
    <source>
        <dbReference type="EMBL" id="USQ75396.1"/>
    </source>
</evidence>
<keyword evidence="4" id="KW-1185">Reference proteome</keyword>
<feature type="transmembrane region" description="Helical" evidence="2">
    <location>
        <begin position="265"/>
        <end position="286"/>
    </location>
</feature>
<organism evidence="3 4">
    <name type="scientific">Ornithinimicrobium cryptoxanthini</name>
    <dbReference type="NCBI Taxonomy" id="2934161"/>
    <lineage>
        <taxon>Bacteria</taxon>
        <taxon>Bacillati</taxon>
        <taxon>Actinomycetota</taxon>
        <taxon>Actinomycetes</taxon>
        <taxon>Micrococcales</taxon>
        <taxon>Ornithinimicrobiaceae</taxon>
        <taxon>Ornithinimicrobium</taxon>
    </lineage>
</organism>
<proteinExistence type="predicted"/>
<protein>
    <submittedName>
        <fullName evidence="3">Uncharacterized protein</fullName>
    </submittedName>
</protein>
<feature type="transmembrane region" description="Helical" evidence="2">
    <location>
        <begin position="83"/>
        <end position="110"/>
    </location>
</feature>
<dbReference type="RefSeq" id="WP_252619762.1">
    <property type="nucleotide sequence ID" value="NZ_CP099490.1"/>
</dbReference>
<feature type="transmembrane region" description="Helical" evidence="2">
    <location>
        <begin position="29"/>
        <end position="48"/>
    </location>
</feature>
<accession>A0ABY4YFU4</accession>
<feature type="compositionally biased region" description="Basic and acidic residues" evidence="1">
    <location>
        <begin position="216"/>
        <end position="244"/>
    </location>
</feature>
<feature type="transmembrane region" description="Helical" evidence="2">
    <location>
        <begin position="182"/>
        <end position="206"/>
    </location>
</feature>
<keyword evidence="2" id="KW-0472">Membrane</keyword>
<keyword evidence="2" id="KW-0812">Transmembrane</keyword>
<feature type="transmembrane region" description="Helical" evidence="2">
    <location>
        <begin position="130"/>
        <end position="152"/>
    </location>
</feature>